<feature type="transmembrane region" description="Helical" evidence="1">
    <location>
        <begin position="140"/>
        <end position="161"/>
    </location>
</feature>
<dbReference type="Proteomes" id="UP000273252">
    <property type="component" value="Unassembled WGS sequence"/>
</dbReference>
<proteinExistence type="predicted"/>
<evidence type="ECO:0000313" key="2">
    <source>
        <dbReference type="EMBL" id="RJX73672.1"/>
    </source>
</evidence>
<evidence type="ECO:0000313" key="3">
    <source>
        <dbReference type="Proteomes" id="UP000273252"/>
    </source>
</evidence>
<keyword evidence="1" id="KW-1133">Transmembrane helix</keyword>
<dbReference type="OrthoDB" id="2063545at2"/>
<dbReference type="AlphaFoldDB" id="A0A3A6R9A2"/>
<dbReference type="EMBL" id="QVMU01000003">
    <property type="protein sequence ID" value="RJX73672.1"/>
    <property type="molecule type" value="Genomic_DNA"/>
</dbReference>
<accession>A0A3A6R9A2</accession>
<comment type="caution">
    <text evidence="2">The sequence shown here is derived from an EMBL/GenBank/DDBJ whole genome shotgun (WGS) entry which is preliminary data.</text>
</comment>
<feature type="transmembrane region" description="Helical" evidence="1">
    <location>
        <begin position="64"/>
        <end position="84"/>
    </location>
</feature>
<sequence>MKFSQFIVIPVMVAFLAFTIQIVDQIVAPTMPIDGNVGFGWIAFIAWAMYFMAGCNVDGGKKTIFGYLSGIVASIAIMEFGGLFSALGFFAVPAAIFVVVIPCICLERVPPFDFVPALFVGAGTFFGFMSYVGGATYASAAFTEVVYCLIGLGYGWITIYLRSRYEYYVEHGSDHGAHMSH</sequence>
<gene>
    <name evidence="2" type="ORF">DZ860_05430</name>
</gene>
<dbReference type="RefSeq" id="WP_120029913.1">
    <property type="nucleotide sequence ID" value="NZ_QVMU01000003.1"/>
</dbReference>
<dbReference type="Pfam" id="PF06496">
    <property type="entry name" value="DUF1097"/>
    <property type="match status" value="1"/>
</dbReference>
<protein>
    <submittedName>
        <fullName evidence="2">DUF1097 domain-containing protein</fullName>
    </submittedName>
</protein>
<feature type="transmembrane region" description="Helical" evidence="1">
    <location>
        <begin position="90"/>
        <end position="107"/>
    </location>
</feature>
<reference evidence="2 3" key="1">
    <citation type="submission" date="2018-08" db="EMBL/GenBank/DDBJ databases">
        <title>Vibrio isolated from the Eastern China Marginal Seas.</title>
        <authorList>
            <person name="Li Y."/>
        </authorList>
    </citation>
    <scope>NUCLEOTIDE SEQUENCE [LARGE SCALE GENOMIC DNA]</scope>
    <source>
        <strain evidence="2 3">BEI233</strain>
    </source>
</reference>
<evidence type="ECO:0000256" key="1">
    <source>
        <dbReference type="SAM" id="Phobius"/>
    </source>
</evidence>
<keyword evidence="1" id="KW-0812">Transmembrane</keyword>
<feature type="transmembrane region" description="Helical" evidence="1">
    <location>
        <begin position="114"/>
        <end position="134"/>
    </location>
</feature>
<feature type="transmembrane region" description="Helical" evidence="1">
    <location>
        <begin position="7"/>
        <end position="27"/>
    </location>
</feature>
<keyword evidence="3" id="KW-1185">Reference proteome</keyword>
<keyword evidence="1" id="KW-0472">Membrane</keyword>
<organism evidence="2 3">
    <name type="scientific">Vibrio sinensis</name>
    <dbReference type="NCBI Taxonomy" id="2302434"/>
    <lineage>
        <taxon>Bacteria</taxon>
        <taxon>Pseudomonadati</taxon>
        <taxon>Pseudomonadota</taxon>
        <taxon>Gammaproteobacteria</taxon>
        <taxon>Vibrionales</taxon>
        <taxon>Vibrionaceae</taxon>
        <taxon>Vibrio</taxon>
    </lineage>
</organism>
<dbReference type="InterPro" id="IPR009476">
    <property type="entry name" value="DUF1097"/>
</dbReference>
<feature type="transmembrane region" description="Helical" evidence="1">
    <location>
        <begin position="39"/>
        <end position="57"/>
    </location>
</feature>
<name>A0A3A6R9A2_9VIBR</name>